<gene>
    <name evidence="2" type="ORF">K2173_013616</name>
</gene>
<comment type="caution">
    <text evidence="2">The sequence shown here is derived from an EMBL/GenBank/DDBJ whole genome shotgun (WGS) entry which is preliminary data.</text>
</comment>
<feature type="region of interest" description="Disordered" evidence="1">
    <location>
        <begin position="1"/>
        <end position="82"/>
    </location>
</feature>
<proteinExistence type="predicted"/>
<evidence type="ECO:0000313" key="3">
    <source>
        <dbReference type="Proteomes" id="UP001159364"/>
    </source>
</evidence>
<evidence type="ECO:0000256" key="1">
    <source>
        <dbReference type="SAM" id="MobiDB-lite"/>
    </source>
</evidence>
<feature type="compositionally biased region" description="Basic and acidic residues" evidence="1">
    <location>
        <begin position="25"/>
        <end position="77"/>
    </location>
</feature>
<sequence>MGACATKPKVAKDDEGKAPVPPPETVKEEVAADVKKEEVTGVAEEEKKVVEREVGDQGHGKVKDVDDDHKVDDDSSKRRSLSNLFKEKSDDTRYGISKTRSLYMLHIEKYIPLSTLDMDIDKFKEPFLQQRGKQFSQTFLLFIFPYKEQKQQRIFLYLCFLSNVQK</sequence>
<evidence type="ECO:0000313" key="2">
    <source>
        <dbReference type="EMBL" id="KAJ8767219.1"/>
    </source>
</evidence>
<reference evidence="2 3" key="1">
    <citation type="submission" date="2021-09" db="EMBL/GenBank/DDBJ databases">
        <title>Genomic insights and catalytic innovation underlie evolution of tropane alkaloids biosynthesis.</title>
        <authorList>
            <person name="Wang Y.-J."/>
            <person name="Tian T."/>
            <person name="Huang J.-P."/>
            <person name="Huang S.-X."/>
        </authorList>
    </citation>
    <scope>NUCLEOTIDE SEQUENCE [LARGE SCALE GENOMIC DNA]</scope>
    <source>
        <strain evidence="2">KIB-2018</strain>
        <tissue evidence="2">Leaf</tissue>
    </source>
</reference>
<protein>
    <submittedName>
        <fullName evidence="2">Uncharacterized protein</fullName>
    </submittedName>
</protein>
<name>A0AAV8TMR8_9ROSI</name>
<dbReference type="AlphaFoldDB" id="A0AAV8TMR8"/>
<keyword evidence="3" id="KW-1185">Reference proteome</keyword>
<dbReference type="EMBL" id="JAIWQS010000004">
    <property type="protein sequence ID" value="KAJ8767219.1"/>
    <property type="molecule type" value="Genomic_DNA"/>
</dbReference>
<organism evidence="2 3">
    <name type="scientific">Erythroxylum novogranatense</name>
    <dbReference type="NCBI Taxonomy" id="1862640"/>
    <lineage>
        <taxon>Eukaryota</taxon>
        <taxon>Viridiplantae</taxon>
        <taxon>Streptophyta</taxon>
        <taxon>Embryophyta</taxon>
        <taxon>Tracheophyta</taxon>
        <taxon>Spermatophyta</taxon>
        <taxon>Magnoliopsida</taxon>
        <taxon>eudicotyledons</taxon>
        <taxon>Gunneridae</taxon>
        <taxon>Pentapetalae</taxon>
        <taxon>rosids</taxon>
        <taxon>fabids</taxon>
        <taxon>Malpighiales</taxon>
        <taxon>Erythroxylaceae</taxon>
        <taxon>Erythroxylum</taxon>
    </lineage>
</organism>
<dbReference type="Proteomes" id="UP001159364">
    <property type="component" value="Linkage Group LG04"/>
</dbReference>
<accession>A0AAV8TMR8</accession>